<reference evidence="5 6" key="1">
    <citation type="submission" date="2018-08" db="EMBL/GenBank/DDBJ databases">
        <title>Genome sequence of strict halophilic Halobacillus trueperi SS1 isolated from Lunsu, a salty water body of North West Himalayas.</title>
        <authorList>
            <person name="Gupta S."/>
            <person name="Sharma P."/>
            <person name="Dev K."/>
            <person name="Baumler D."/>
            <person name="Sourirajan A."/>
        </authorList>
    </citation>
    <scope>NUCLEOTIDE SEQUENCE [LARGE SCALE GENOMIC DNA]</scope>
    <source>
        <strain evidence="5 6">SS1</strain>
    </source>
</reference>
<evidence type="ECO:0000256" key="3">
    <source>
        <dbReference type="SAM" id="MobiDB-lite"/>
    </source>
</evidence>
<organism evidence="5 6">
    <name type="scientific">Halobacillus trueperi</name>
    <dbReference type="NCBI Taxonomy" id="156205"/>
    <lineage>
        <taxon>Bacteria</taxon>
        <taxon>Bacillati</taxon>
        <taxon>Bacillota</taxon>
        <taxon>Bacilli</taxon>
        <taxon>Bacillales</taxon>
        <taxon>Bacillaceae</taxon>
        <taxon>Halobacillus</taxon>
    </lineage>
</organism>
<proteinExistence type="predicted"/>
<dbReference type="RefSeq" id="WP_258871679.1">
    <property type="nucleotide sequence ID" value="NZ_QTLC01000087.1"/>
</dbReference>
<evidence type="ECO:0000256" key="2">
    <source>
        <dbReference type="PROSITE-ProRule" id="PRU00284"/>
    </source>
</evidence>
<evidence type="ECO:0000256" key="1">
    <source>
        <dbReference type="ARBA" id="ARBA00023224"/>
    </source>
</evidence>
<keyword evidence="1 2" id="KW-0807">Transducer</keyword>
<dbReference type="Pfam" id="PF00015">
    <property type="entry name" value="MCPsignal"/>
    <property type="match status" value="1"/>
</dbReference>
<feature type="region of interest" description="Disordered" evidence="3">
    <location>
        <begin position="1"/>
        <end position="36"/>
    </location>
</feature>
<feature type="non-terminal residue" evidence="5">
    <location>
        <position position="126"/>
    </location>
</feature>
<dbReference type="PANTHER" id="PTHR32089:SF112">
    <property type="entry name" value="LYSOZYME-LIKE PROTEIN-RELATED"/>
    <property type="match status" value="1"/>
</dbReference>
<name>A0A3D8VB30_9BACI</name>
<dbReference type="PROSITE" id="PS50111">
    <property type="entry name" value="CHEMOTAXIS_TRANSDUC_2"/>
    <property type="match status" value="1"/>
</dbReference>
<evidence type="ECO:0000313" key="6">
    <source>
        <dbReference type="Proteomes" id="UP000257032"/>
    </source>
</evidence>
<comment type="caution">
    <text evidence="5">The sequence shown here is derived from an EMBL/GenBank/DDBJ whole genome shotgun (WGS) entry which is preliminary data.</text>
</comment>
<dbReference type="SUPFAM" id="SSF58104">
    <property type="entry name" value="Methyl-accepting chemotaxis protein (MCP) signaling domain"/>
    <property type="match status" value="1"/>
</dbReference>
<dbReference type="Proteomes" id="UP000257032">
    <property type="component" value="Unassembled WGS sequence"/>
</dbReference>
<feature type="domain" description="Methyl-accepting transducer" evidence="4">
    <location>
        <begin position="18"/>
        <end position="126"/>
    </location>
</feature>
<evidence type="ECO:0000259" key="4">
    <source>
        <dbReference type="PROSITE" id="PS50111"/>
    </source>
</evidence>
<dbReference type="PANTHER" id="PTHR32089">
    <property type="entry name" value="METHYL-ACCEPTING CHEMOTAXIS PROTEIN MCPB"/>
    <property type="match status" value="1"/>
</dbReference>
<dbReference type="GO" id="GO:0016020">
    <property type="term" value="C:membrane"/>
    <property type="evidence" value="ECO:0007669"/>
    <property type="project" value="InterPro"/>
</dbReference>
<dbReference type="EMBL" id="QTLC01000087">
    <property type="protein sequence ID" value="RDY66640.1"/>
    <property type="molecule type" value="Genomic_DNA"/>
</dbReference>
<gene>
    <name evidence="5" type="ORF">DXT76_20675</name>
</gene>
<protein>
    <recommendedName>
        <fullName evidence="4">Methyl-accepting transducer domain-containing protein</fullName>
    </recommendedName>
</protein>
<sequence>MDKYNRNSIHLQAQKTMEQQKKSMEQSLRESVSMVEQSHELTASSRVIHREVQLSSVKSKQGKEHLGESRKEMECIHDSSSELFLNINQLVELSQSLVQIIHNLKNISTQTNLLALNASIEAARAG</sequence>
<dbReference type="InterPro" id="IPR004089">
    <property type="entry name" value="MCPsignal_dom"/>
</dbReference>
<dbReference type="GO" id="GO:0007165">
    <property type="term" value="P:signal transduction"/>
    <property type="evidence" value="ECO:0007669"/>
    <property type="project" value="UniProtKB-KW"/>
</dbReference>
<dbReference type="Gene3D" id="1.10.287.950">
    <property type="entry name" value="Methyl-accepting chemotaxis protein"/>
    <property type="match status" value="1"/>
</dbReference>
<dbReference type="AlphaFoldDB" id="A0A3D8VB30"/>
<feature type="compositionally biased region" description="Polar residues" evidence="3">
    <location>
        <begin position="1"/>
        <end position="17"/>
    </location>
</feature>
<feature type="compositionally biased region" description="Basic and acidic residues" evidence="3">
    <location>
        <begin position="18"/>
        <end position="28"/>
    </location>
</feature>
<evidence type="ECO:0000313" key="5">
    <source>
        <dbReference type="EMBL" id="RDY66640.1"/>
    </source>
</evidence>
<accession>A0A3D8VB30</accession>